<accession>A0A0E9S561</accession>
<dbReference type="AlphaFoldDB" id="A0A0E9S561"/>
<protein>
    <submittedName>
        <fullName evidence="1">Uncharacterized protein</fullName>
    </submittedName>
</protein>
<proteinExistence type="predicted"/>
<reference evidence="1" key="2">
    <citation type="journal article" date="2015" name="Fish Shellfish Immunol.">
        <title>Early steps in the European eel (Anguilla anguilla)-Vibrio vulnificus interaction in the gills: Role of the RtxA13 toxin.</title>
        <authorList>
            <person name="Callol A."/>
            <person name="Pajuelo D."/>
            <person name="Ebbesson L."/>
            <person name="Teles M."/>
            <person name="MacKenzie S."/>
            <person name="Amaro C."/>
        </authorList>
    </citation>
    <scope>NUCLEOTIDE SEQUENCE</scope>
</reference>
<dbReference type="EMBL" id="GBXM01072245">
    <property type="protein sequence ID" value="JAH36332.1"/>
    <property type="molecule type" value="Transcribed_RNA"/>
</dbReference>
<sequence>MPLLRYLGSMGFRQVGLLTHIFRVLDSF</sequence>
<evidence type="ECO:0000313" key="1">
    <source>
        <dbReference type="EMBL" id="JAH36332.1"/>
    </source>
</evidence>
<reference evidence="1" key="1">
    <citation type="submission" date="2014-11" db="EMBL/GenBank/DDBJ databases">
        <authorList>
            <person name="Amaro Gonzalez C."/>
        </authorList>
    </citation>
    <scope>NUCLEOTIDE SEQUENCE</scope>
</reference>
<name>A0A0E9S561_ANGAN</name>
<organism evidence="1">
    <name type="scientific">Anguilla anguilla</name>
    <name type="common">European freshwater eel</name>
    <name type="synonym">Muraena anguilla</name>
    <dbReference type="NCBI Taxonomy" id="7936"/>
    <lineage>
        <taxon>Eukaryota</taxon>
        <taxon>Metazoa</taxon>
        <taxon>Chordata</taxon>
        <taxon>Craniata</taxon>
        <taxon>Vertebrata</taxon>
        <taxon>Euteleostomi</taxon>
        <taxon>Actinopterygii</taxon>
        <taxon>Neopterygii</taxon>
        <taxon>Teleostei</taxon>
        <taxon>Anguilliformes</taxon>
        <taxon>Anguillidae</taxon>
        <taxon>Anguilla</taxon>
    </lineage>
</organism>